<accession>A0A0K2U4P2</accession>
<dbReference type="EMBL" id="HACA01015320">
    <property type="protein sequence ID" value="CDW32681.1"/>
    <property type="molecule type" value="Transcribed_RNA"/>
</dbReference>
<sequence>MLIGHGYPLPSNRTLQRNLKHIDFQPGILHIVMRLLQLKTQPMEDSNEYSGIVMNKMSIKSTFEYDVGGQLVRGYETLQPSSDEWVTHALVFALVGVKTHWKQVVTYHFTGSSFNQKDIALALKEIAIAAHKSGLIVTHITSDMGPCNQGVRNKIMNKIPNPITSLKDLFIFADVPHLLKNLRNHLTNDQDITSLRINSPHLRYHYSCSKI</sequence>
<proteinExistence type="predicted"/>
<evidence type="ECO:0000259" key="1">
    <source>
        <dbReference type="Pfam" id="PF21787"/>
    </source>
</evidence>
<feature type="domain" description="Transposable element P transposase-like RNase H" evidence="1">
    <location>
        <begin position="24"/>
        <end position="154"/>
    </location>
</feature>
<protein>
    <submittedName>
        <fullName evidence="2">Putative LOC755078 [Strongylocentrotus purpuratus]</fullName>
    </submittedName>
</protein>
<dbReference type="InterPro" id="IPR048365">
    <property type="entry name" value="TNP-like_RNaseH_N"/>
</dbReference>
<dbReference type="AlphaFoldDB" id="A0A0K2U4P2"/>
<reference evidence="2" key="1">
    <citation type="submission" date="2014-05" db="EMBL/GenBank/DDBJ databases">
        <authorList>
            <person name="Chronopoulou M."/>
        </authorList>
    </citation>
    <scope>NUCLEOTIDE SEQUENCE</scope>
    <source>
        <tissue evidence="2">Whole organism</tissue>
    </source>
</reference>
<evidence type="ECO:0000313" key="2">
    <source>
        <dbReference type="EMBL" id="CDW32681.1"/>
    </source>
</evidence>
<dbReference type="OrthoDB" id="6759522at2759"/>
<dbReference type="Pfam" id="PF21787">
    <property type="entry name" value="TNP-like_RNaseH_N"/>
    <property type="match status" value="1"/>
</dbReference>
<organism evidence="2">
    <name type="scientific">Lepeophtheirus salmonis</name>
    <name type="common">Salmon louse</name>
    <name type="synonym">Caligus salmonis</name>
    <dbReference type="NCBI Taxonomy" id="72036"/>
    <lineage>
        <taxon>Eukaryota</taxon>
        <taxon>Metazoa</taxon>
        <taxon>Ecdysozoa</taxon>
        <taxon>Arthropoda</taxon>
        <taxon>Crustacea</taxon>
        <taxon>Multicrustacea</taxon>
        <taxon>Hexanauplia</taxon>
        <taxon>Copepoda</taxon>
        <taxon>Siphonostomatoida</taxon>
        <taxon>Caligidae</taxon>
        <taxon>Lepeophtheirus</taxon>
    </lineage>
</organism>
<name>A0A0K2U4P2_LEPSM</name>